<feature type="compositionally biased region" description="Polar residues" evidence="1">
    <location>
        <begin position="874"/>
        <end position="892"/>
    </location>
</feature>
<dbReference type="EMBL" id="JAGMUU010000020">
    <property type="protein sequence ID" value="KAH7129939.1"/>
    <property type="molecule type" value="Genomic_DNA"/>
</dbReference>
<evidence type="ECO:0000313" key="3">
    <source>
        <dbReference type="Proteomes" id="UP000717696"/>
    </source>
</evidence>
<feature type="region of interest" description="Disordered" evidence="1">
    <location>
        <begin position="348"/>
        <end position="368"/>
    </location>
</feature>
<reference evidence="2" key="1">
    <citation type="journal article" date="2021" name="Nat. Commun.">
        <title>Genetic determinants of endophytism in the Arabidopsis root mycobiome.</title>
        <authorList>
            <person name="Mesny F."/>
            <person name="Miyauchi S."/>
            <person name="Thiergart T."/>
            <person name="Pickel B."/>
            <person name="Atanasova L."/>
            <person name="Karlsson M."/>
            <person name="Huettel B."/>
            <person name="Barry K.W."/>
            <person name="Haridas S."/>
            <person name="Chen C."/>
            <person name="Bauer D."/>
            <person name="Andreopoulos W."/>
            <person name="Pangilinan J."/>
            <person name="LaButti K."/>
            <person name="Riley R."/>
            <person name="Lipzen A."/>
            <person name="Clum A."/>
            <person name="Drula E."/>
            <person name="Henrissat B."/>
            <person name="Kohler A."/>
            <person name="Grigoriev I.V."/>
            <person name="Martin F.M."/>
            <person name="Hacquard S."/>
        </authorList>
    </citation>
    <scope>NUCLEOTIDE SEQUENCE</scope>
    <source>
        <strain evidence="2">MPI-CAGE-AT-0021</strain>
    </source>
</reference>
<feature type="region of interest" description="Disordered" evidence="1">
    <location>
        <begin position="864"/>
        <end position="920"/>
    </location>
</feature>
<gene>
    <name evidence="2" type="ORF">B0J13DRAFT_645008</name>
</gene>
<comment type="caution">
    <text evidence="2">The sequence shown here is derived from an EMBL/GenBank/DDBJ whole genome shotgun (WGS) entry which is preliminary data.</text>
</comment>
<name>A0A9P9E0G6_9HYPO</name>
<dbReference type="Proteomes" id="UP000717696">
    <property type="component" value="Unassembled WGS sequence"/>
</dbReference>
<feature type="compositionally biased region" description="Basic and acidic residues" evidence="1">
    <location>
        <begin position="348"/>
        <end position="365"/>
    </location>
</feature>
<protein>
    <submittedName>
        <fullName evidence="2">Uncharacterized protein</fullName>
    </submittedName>
</protein>
<feature type="compositionally biased region" description="Basic residues" evidence="1">
    <location>
        <begin position="187"/>
        <end position="205"/>
    </location>
</feature>
<feature type="compositionally biased region" description="Basic and acidic residues" evidence="1">
    <location>
        <begin position="584"/>
        <end position="611"/>
    </location>
</feature>
<feature type="compositionally biased region" description="Low complexity" evidence="1">
    <location>
        <begin position="553"/>
        <end position="562"/>
    </location>
</feature>
<evidence type="ECO:0000313" key="2">
    <source>
        <dbReference type="EMBL" id="KAH7129939.1"/>
    </source>
</evidence>
<evidence type="ECO:0000256" key="1">
    <source>
        <dbReference type="SAM" id="MobiDB-lite"/>
    </source>
</evidence>
<organism evidence="2 3">
    <name type="scientific">Dactylonectria estremocensis</name>
    <dbReference type="NCBI Taxonomy" id="1079267"/>
    <lineage>
        <taxon>Eukaryota</taxon>
        <taxon>Fungi</taxon>
        <taxon>Dikarya</taxon>
        <taxon>Ascomycota</taxon>
        <taxon>Pezizomycotina</taxon>
        <taxon>Sordariomycetes</taxon>
        <taxon>Hypocreomycetidae</taxon>
        <taxon>Hypocreales</taxon>
        <taxon>Nectriaceae</taxon>
        <taxon>Dactylonectria</taxon>
    </lineage>
</organism>
<feature type="compositionally biased region" description="Polar residues" evidence="1">
    <location>
        <begin position="719"/>
        <end position="738"/>
    </location>
</feature>
<keyword evidence="3" id="KW-1185">Reference proteome</keyword>
<accession>A0A9P9E0G6</accession>
<feature type="region of interest" description="Disordered" evidence="1">
    <location>
        <begin position="719"/>
        <end position="756"/>
    </location>
</feature>
<proteinExistence type="predicted"/>
<feature type="region of interest" description="Disordered" evidence="1">
    <location>
        <begin position="516"/>
        <end position="700"/>
    </location>
</feature>
<sequence>MAIQGPLRVFSSLETHIAQCKRALGAIEVAQGEYEKRVAAANASLAPDQAEFDVNPEEQPSLRDSKDEFRAKIEQLGLDHESEVANYEKQHQAAFERLCDNMILSLESPMVQKSLEMFSNQSSFENEPVRTTGHSEAETLASTPRRRMSASWTSALLSIEPRHYAMVDDHMEDTIVCADDESDNKRDNKRRRTSTPRVYRRKRQRFSKEHTSGASAKSITFEDVYQNGNAAIKHTIVQYPAGDSPWFILRCDDHGLSFKNNPIKGAATHLGSEKHGHMSRTPAVAIKHLGIEVLGCNATLARKNNAVALNSYRSGSKHFVTSNAAGELKPASSPCDFTPTRQTRSCRTDLYRSPDNSSRPKHEDSDTITDPIPGEIYLAYWEMSRVWSPVLVLPQERLDNVGVSDTLEDLGLIATVPKCYRYDQRMKKLKWRGPYEDGQPLVAKRQFPVMYFDGLKFPEKCSVGWVAAADLRVLDIDASKASLIPNHKSMRAFLRKRAATESGAVDVSLADEKISETNFNQHTRESADSPTLVNEEEDDSKTIPFNPTMDCKNLSNSSGGLNVSPDLLINPADSLVSSSPAKQPPDDRQQDEQRKDEKIRVEEFRTEKSPDEQLPEEQTSDEQLRDEEYRTKGLADEQPRDAQSLVKKKPDEQPQQNQPRNEDLLAGQLRAEQSRDEGETQLDEYLGSSTSSEEDHDMCCETDVESISSAAVLDEAVSNPQGFQTPPLQNGSLATSESPGGYMATPPPSTTQIQPRRSELALSHLSDSQIADTEDLGHEQNQSDLGVFQSIPFRPMPTFTLPGLRTLNLEAIGTSSFKGWPELEMSGYKLPPIDPTRQLRIHPPTLQRHGTVMSPVDCHNQDRLLSKSPRTLLPTGSSSPNHTMGEPRNTQGDPGINKLQTSSSTTQRRTLDPPDSTQLGVHPFLFKPHILDELSSISKSKYKHPAFGEFRNSRGFLRCPLKHRTSRGAEFVHIRSFANHLRSQH</sequence>
<dbReference type="OrthoDB" id="4835412at2759"/>
<feature type="compositionally biased region" description="Basic and acidic residues" evidence="1">
    <location>
        <begin position="622"/>
        <end position="640"/>
    </location>
</feature>
<dbReference type="AlphaFoldDB" id="A0A9P9E0G6"/>
<feature type="region of interest" description="Disordered" evidence="1">
    <location>
        <begin position="124"/>
        <end position="145"/>
    </location>
</feature>
<feature type="region of interest" description="Disordered" evidence="1">
    <location>
        <begin position="179"/>
        <end position="214"/>
    </location>
</feature>